<keyword evidence="3" id="KW-1185">Reference proteome</keyword>
<feature type="region of interest" description="Disordered" evidence="1">
    <location>
        <begin position="61"/>
        <end position="85"/>
    </location>
</feature>
<dbReference type="InParanoid" id="A0A3Q3LGI8"/>
<dbReference type="GO" id="GO:0120200">
    <property type="term" value="C:rod photoreceptor outer segment"/>
    <property type="evidence" value="ECO:0007669"/>
    <property type="project" value="TreeGrafter"/>
</dbReference>
<dbReference type="Pfam" id="PF15244">
    <property type="entry name" value="HSD3"/>
    <property type="match status" value="2"/>
</dbReference>
<feature type="region of interest" description="Disordered" evidence="1">
    <location>
        <begin position="457"/>
        <end position="490"/>
    </location>
</feature>
<name>A0A3Q3LGI8_9TELE</name>
<dbReference type="AlphaFoldDB" id="A0A3Q3LGI8"/>
<protein>
    <submittedName>
        <fullName evidence="2">Spermatogenesis associated 7</fullName>
    </submittedName>
</protein>
<dbReference type="GO" id="GO:0005930">
    <property type="term" value="C:axoneme"/>
    <property type="evidence" value="ECO:0007669"/>
    <property type="project" value="TreeGrafter"/>
</dbReference>
<reference evidence="2" key="1">
    <citation type="submission" date="2025-08" db="UniProtKB">
        <authorList>
            <consortium name="Ensembl"/>
        </authorList>
    </citation>
    <scope>IDENTIFICATION</scope>
</reference>
<dbReference type="PANTHER" id="PTHR14917:SF4">
    <property type="entry name" value="SPERMATOGENESIS-ASSOCIATED 7"/>
    <property type="match status" value="1"/>
</dbReference>
<dbReference type="InterPro" id="IPR029357">
    <property type="entry name" value="SPATA7"/>
</dbReference>
<evidence type="ECO:0000256" key="1">
    <source>
        <dbReference type="SAM" id="MobiDB-lite"/>
    </source>
</evidence>
<reference evidence="2" key="2">
    <citation type="submission" date="2025-09" db="UniProtKB">
        <authorList>
            <consortium name="Ensembl"/>
        </authorList>
    </citation>
    <scope>IDENTIFICATION</scope>
</reference>
<dbReference type="GO" id="GO:0036064">
    <property type="term" value="C:ciliary basal body"/>
    <property type="evidence" value="ECO:0007669"/>
    <property type="project" value="TreeGrafter"/>
</dbReference>
<dbReference type="GO" id="GO:0000226">
    <property type="term" value="P:microtubule cytoskeleton organization"/>
    <property type="evidence" value="ECO:0007669"/>
    <property type="project" value="TreeGrafter"/>
</dbReference>
<dbReference type="GO" id="GO:0045494">
    <property type="term" value="P:photoreceptor cell maintenance"/>
    <property type="evidence" value="ECO:0007669"/>
    <property type="project" value="TreeGrafter"/>
</dbReference>
<organism evidence="2 3">
    <name type="scientific">Mastacembelus armatus</name>
    <name type="common">zig-zag eel</name>
    <dbReference type="NCBI Taxonomy" id="205130"/>
    <lineage>
        <taxon>Eukaryota</taxon>
        <taxon>Metazoa</taxon>
        <taxon>Chordata</taxon>
        <taxon>Craniata</taxon>
        <taxon>Vertebrata</taxon>
        <taxon>Euteleostomi</taxon>
        <taxon>Actinopterygii</taxon>
        <taxon>Neopterygii</taxon>
        <taxon>Teleostei</taxon>
        <taxon>Neoteleostei</taxon>
        <taxon>Acanthomorphata</taxon>
        <taxon>Anabantaria</taxon>
        <taxon>Synbranchiformes</taxon>
        <taxon>Mastacembelidae</taxon>
        <taxon>Mastacembelus</taxon>
    </lineage>
</organism>
<dbReference type="GeneTree" id="ENSGT00390000014113"/>
<proteinExistence type="predicted"/>
<evidence type="ECO:0000313" key="3">
    <source>
        <dbReference type="Proteomes" id="UP000261640"/>
    </source>
</evidence>
<evidence type="ECO:0000313" key="2">
    <source>
        <dbReference type="Ensembl" id="ENSMAMP00000008941.2"/>
    </source>
</evidence>
<feature type="compositionally biased region" description="Basic and acidic residues" evidence="1">
    <location>
        <begin position="458"/>
        <end position="467"/>
    </location>
</feature>
<dbReference type="Ensembl" id="ENSMAMT00000009169.2">
    <property type="protein sequence ID" value="ENSMAMP00000008941.2"/>
    <property type="gene ID" value="ENSMAMG00000024399.1"/>
</dbReference>
<feature type="compositionally biased region" description="Basic and acidic residues" evidence="1">
    <location>
        <begin position="481"/>
        <end position="490"/>
    </location>
</feature>
<feature type="region of interest" description="Disordered" evidence="1">
    <location>
        <begin position="511"/>
        <end position="530"/>
    </location>
</feature>
<sequence length="530" mass="59869">RRYLGIFTKKMGYADKLTQSIIKDHMVSHYKKVYSAKGESHGRNTYVIMYDNDQIRKDLARKGGRPQSAHSFSQRNTRASCSSAQVGNQSTATNYDDSPYLCSTNSVVSSTGLSTSFHVKDIVYPSCKVTQNHSHHARPASQIQYRNPEAVLQRKQSVCSLAPSGDQSCYKIFQDPVQKTYSGDLLQKHSQRFTPDKPFTPKTLKSDKSSYLSKYRYYRAPQKKPTQDRTHMRRYTSNLSESQIIAVAISSSSLSPDGGTSPIMKSVSAEEEELMYLEFISAVTEDMLSRGHISDRVLDRVIMRHIDMNRHQLDEGKMRHLLEVLRKDFEEPISISNSSTEPENKEDDLFDTLLPHLESVEKQIPQTKEDNDIFPYASLIKYDSPGYTDAISGFTPLSSPKRAASLMTTEEKNEEGDIQEKCTGSPWFHENLTNNTGIIEEDSHQNQTGLTITSIEVSSEHHEKTTETSDEGFQQDQVEASYERQSTELEDLGRSLSVSLHVSNNTNCKNMETASEQHTNTVASVSDDEF</sequence>
<feature type="compositionally biased region" description="Polar residues" evidence="1">
    <location>
        <begin position="511"/>
        <end position="524"/>
    </location>
</feature>
<dbReference type="PANTHER" id="PTHR14917">
    <property type="entry name" value="SPERMATOGENESIS-ASSOCIATED PROTEIN 7"/>
    <property type="match status" value="1"/>
</dbReference>
<feature type="compositionally biased region" description="Polar residues" evidence="1">
    <location>
        <begin position="68"/>
        <end position="85"/>
    </location>
</feature>
<dbReference type="Proteomes" id="UP000261640">
    <property type="component" value="Unplaced"/>
</dbReference>
<accession>A0A3Q3LGI8</accession>
<dbReference type="GO" id="GO:0120206">
    <property type="term" value="C:photoreceptor distal connecting cilium"/>
    <property type="evidence" value="ECO:0007669"/>
    <property type="project" value="TreeGrafter"/>
</dbReference>